<keyword evidence="10" id="KW-1185">Reference proteome</keyword>
<keyword evidence="4 6" id="KW-0717">Septation</keyword>
<evidence type="ECO:0000313" key="9">
    <source>
        <dbReference type="EMBL" id="NIJ44151.1"/>
    </source>
</evidence>
<keyword evidence="3 4" id="KW-0342">GTP-binding</keyword>
<dbReference type="Proteomes" id="UP000745859">
    <property type="component" value="Unassembled WGS sequence"/>
</dbReference>
<dbReference type="Gene3D" id="3.40.50.1440">
    <property type="entry name" value="Tubulin/FtsZ, GTPase domain"/>
    <property type="match status" value="1"/>
</dbReference>
<comment type="subcellular location">
    <subcellularLocation>
        <location evidence="4">Cytoplasm</location>
    </subcellularLocation>
    <text evidence="4">Assembles at midcell at the inner surface of the cytoplasmic membrane.</text>
</comment>
<dbReference type="Pfam" id="PF12327">
    <property type="entry name" value="FtsZ_C"/>
    <property type="match status" value="1"/>
</dbReference>
<dbReference type="RefSeq" id="WP_167183637.1">
    <property type="nucleotide sequence ID" value="NZ_JAASQL010000001.1"/>
</dbReference>
<dbReference type="InterPro" id="IPR000158">
    <property type="entry name" value="Cell_div_FtsZ"/>
</dbReference>
<evidence type="ECO:0000256" key="6">
    <source>
        <dbReference type="RuleBase" id="RU000631"/>
    </source>
</evidence>
<dbReference type="HAMAP" id="MF_00909">
    <property type="entry name" value="FtsZ"/>
    <property type="match status" value="1"/>
</dbReference>
<dbReference type="PANTHER" id="PTHR30314:SF3">
    <property type="entry name" value="MITOCHONDRIAL DIVISION PROTEIN FSZA"/>
    <property type="match status" value="1"/>
</dbReference>
<name>A0ABX0U986_9FLAO</name>
<dbReference type="SMART" id="SM00865">
    <property type="entry name" value="Tubulin_C"/>
    <property type="match status" value="1"/>
</dbReference>
<feature type="binding site" evidence="4">
    <location>
        <position position="147"/>
    </location>
    <ligand>
        <name>GTP</name>
        <dbReference type="ChEBI" id="CHEBI:37565"/>
    </ligand>
</feature>
<dbReference type="InterPro" id="IPR037103">
    <property type="entry name" value="Tubulin/FtsZ-like_C"/>
</dbReference>
<evidence type="ECO:0000256" key="4">
    <source>
        <dbReference type="HAMAP-Rule" id="MF_00909"/>
    </source>
</evidence>
<evidence type="ECO:0000259" key="7">
    <source>
        <dbReference type="SMART" id="SM00864"/>
    </source>
</evidence>
<feature type="binding site" evidence="4">
    <location>
        <position position="194"/>
    </location>
    <ligand>
        <name>GTP</name>
        <dbReference type="ChEBI" id="CHEBI:37565"/>
    </ligand>
</feature>
<dbReference type="InterPro" id="IPR018316">
    <property type="entry name" value="Tubulin/FtsZ_2-layer-sand-dom"/>
</dbReference>
<dbReference type="Gene3D" id="3.30.1330.20">
    <property type="entry name" value="Tubulin/FtsZ, C-terminal domain"/>
    <property type="match status" value="1"/>
</dbReference>
<dbReference type="SUPFAM" id="SSF55307">
    <property type="entry name" value="Tubulin C-terminal domain-like"/>
    <property type="match status" value="1"/>
</dbReference>
<protein>
    <recommendedName>
        <fullName evidence="4 5">Cell division protein FtsZ</fullName>
    </recommendedName>
</protein>
<accession>A0ABX0U986</accession>
<dbReference type="CDD" id="cd02201">
    <property type="entry name" value="FtsZ_type1"/>
    <property type="match status" value="1"/>
</dbReference>
<comment type="subunit">
    <text evidence="4">Homodimer. Polymerizes to form a dynamic ring structure in a strictly GTP-dependent manner. Interacts directly with several other division proteins.</text>
</comment>
<gene>
    <name evidence="4" type="primary">ftsZ</name>
    <name evidence="9" type="ORF">FHR24_000590</name>
</gene>
<dbReference type="EMBL" id="JAASQL010000001">
    <property type="protein sequence ID" value="NIJ44151.1"/>
    <property type="molecule type" value="Genomic_DNA"/>
</dbReference>
<evidence type="ECO:0000256" key="1">
    <source>
        <dbReference type="ARBA" id="ARBA00009690"/>
    </source>
</evidence>
<dbReference type="GO" id="GO:0051301">
    <property type="term" value="P:cell division"/>
    <property type="evidence" value="ECO:0007669"/>
    <property type="project" value="UniProtKB-KW"/>
</dbReference>
<dbReference type="PANTHER" id="PTHR30314">
    <property type="entry name" value="CELL DIVISION PROTEIN FTSZ-RELATED"/>
    <property type="match status" value="1"/>
</dbReference>
<comment type="similarity">
    <text evidence="1 4 6">Belongs to the FtsZ family.</text>
</comment>
<dbReference type="PRINTS" id="PR00423">
    <property type="entry name" value="CELLDVISFTSZ"/>
</dbReference>
<feature type="binding site" evidence="4">
    <location>
        <begin position="116"/>
        <end position="118"/>
    </location>
    <ligand>
        <name>GTP</name>
        <dbReference type="ChEBI" id="CHEBI:37565"/>
    </ligand>
</feature>
<feature type="binding site" evidence="4">
    <location>
        <begin position="28"/>
        <end position="32"/>
    </location>
    <ligand>
        <name>GTP</name>
        <dbReference type="ChEBI" id="CHEBI:37565"/>
    </ligand>
</feature>
<keyword evidence="4 6" id="KW-0131">Cell cycle</keyword>
<feature type="domain" description="Tubulin/FtsZ GTPase" evidence="7">
    <location>
        <begin position="20"/>
        <end position="212"/>
    </location>
</feature>
<keyword evidence="4" id="KW-0963">Cytoplasm</keyword>
<proteinExistence type="inferred from homology"/>
<feature type="domain" description="Tubulin/FtsZ 2-layer sandwich" evidence="8">
    <location>
        <begin position="215"/>
        <end position="333"/>
    </location>
</feature>
<sequence>MSDTPFNNVAFDMPKSQSNSIKVIGVGGGGSNAVNHMFTQDIKGVDFVICNTDAQALQNSPVPNKIQLGVSLTSGLGAGANPDVGEKAAEESIEEIKKVLTSQTKMVFITAGMGGGTGTGAAPIIAGIAKKMDILTVGIVTMPFQFEGRMRSKQAQKGVDELRDNVDSLIVINNNKLREVYGNLGFKAGFSKADEVLSTASRGIAEVITHHYKQNIDLHDAKTVLSNSGTAIMGSAKEVGEDRAQNAIRKALDSPLLNDNKIRGAKNVLLLIVSGTEEVTLDEIGEINDFIQEEAGYEANIIMGVGEDDDLGDAIAVTVVATGFAIDQQRDITNTEVKKVYHTLNTEQTAHYNFEEEQSVVRPRMTRIIDEPIVEEKKVVHQLLEEEEPEVFAVPKKQLEKELIPTTSAIEQIDVVFDEVKPVVENIIEEEISEDDFIINDVTPDLFSVIEEEPKAKVNVFDLPVEQAVEVKNEVIDVFDLPVVDAEEVKTEAVAKEVEEEVFNIFELPVIDAEEIVFEKKEEAPKRTVFVLEEEEEETINEIKVVEAKKIEREPEVKVEATANGGKKYTLENFDIQPTISKSSSLQIDRKVAEIKVNEPEEIKFEVREKSVAKTEVEEDCDEKVSPLNVTISELQKSAEKRKSTFKKYSHRFKNAAFNEDLIDDIEKEPAYKRLGVELHSKQDVDKISRTSIDVSNDNEVTIRKNNSFLHDNVD</sequence>
<comment type="function">
    <text evidence="4 6">Essential cell division protein that forms a contractile ring structure (Z ring) at the future cell division site. The regulation of the ring assembly controls the timing and the location of cell division. One of the functions of the FtsZ ring is to recruit other cell division proteins to the septum to produce a new cell wall between the dividing cells. Binds GTP and shows GTPase activity.</text>
</comment>
<reference evidence="9 10" key="1">
    <citation type="submission" date="2020-03" db="EMBL/GenBank/DDBJ databases">
        <title>Genomic Encyclopedia of Type Strains, Phase IV (KMG-IV): sequencing the most valuable type-strain genomes for metagenomic binning, comparative biology and taxonomic classification.</title>
        <authorList>
            <person name="Goeker M."/>
        </authorList>
    </citation>
    <scope>NUCLEOTIDE SEQUENCE [LARGE SCALE GENOMIC DNA]</scope>
    <source>
        <strain evidence="9 10">DSM 101599</strain>
    </source>
</reference>
<evidence type="ECO:0000256" key="3">
    <source>
        <dbReference type="ARBA" id="ARBA00023134"/>
    </source>
</evidence>
<dbReference type="InterPro" id="IPR020805">
    <property type="entry name" value="Cell_div_FtsZ_CS"/>
</dbReference>
<dbReference type="NCBIfam" id="TIGR00065">
    <property type="entry name" value="ftsZ"/>
    <property type="match status" value="1"/>
</dbReference>
<keyword evidence="2 4" id="KW-0547">Nucleotide-binding</keyword>
<organism evidence="9 10">
    <name type="scientific">Wenyingzhuangia heitensis</name>
    <dbReference type="NCBI Taxonomy" id="1487859"/>
    <lineage>
        <taxon>Bacteria</taxon>
        <taxon>Pseudomonadati</taxon>
        <taxon>Bacteroidota</taxon>
        <taxon>Flavobacteriia</taxon>
        <taxon>Flavobacteriales</taxon>
        <taxon>Flavobacteriaceae</taxon>
        <taxon>Wenyingzhuangia</taxon>
    </lineage>
</organism>
<evidence type="ECO:0000259" key="8">
    <source>
        <dbReference type="SMART" id="SM00865"/>
    </source>
</evidence>
<evidence type="ECO:0000256" key="2">
    <source>
        <dbReference type="ARBA" id="ARBA00022741"/>
    </source>
</evidence>
<dbReference type="PROSITE" id="PS01134">
    <property type="entry name" value="FTSZ_1"/>
    <property type="match status" value="1"/>
</dbReference>
<evidence type="ECO:0000313" key="10">
    <source>
        <dbReference type="Proteomes" id="UP000745859"/>
    </source>
</evidence>
<keyword evidence="4 6" id="KW-0132">Cell division</keyword>
<comment type="caution">
    <text evidence="9">The sequence shown here is derived from an EMBL/GenBank/DDBJ whole genome shotgun (WGS) entry which is preliminary data.</text>
</comment>
<dbReference type="PROSITE" id="PS01135">
    <property type="entry name" value="FTSZ_2"/>
    <property type="match status" value="1"/>
</dbReference>
<dbReference type="InterPro" id="IPR003008">
    <property type="entry name" value="Tubulin_FtsZ_GTPase"/>
</dbReference>
<dbReference type="InterPro" id="IPR008280">
    <property type="entry name" value="Tub_FtsZ_C"/>
</dbReference>
<dbReference type="SUPFAM" id="SSF52490">
    <property type="entry name" value="Tubulin nucleotide-binding domain-like"/>
    <property type="match status" value="1"/>
</dbReference>
<dbReference type="InterPro" id="IPR045061">
    <property type="entry name" value="FtsZ/CetZ"/>
</dbReference>
<evidence type="ECO:0000256" key="5">
    <source>
        <dbReference type="NCBIfam" id="TIGR00065"/>
    </source>
</evidence>
<dbReference type="Pfam" id="PF00091">
    <property type="entry name" value="Tubulin"/>
    <property type="match status" value="1"/>
</dbReference>
<dbReference type="SMART" id="SM00864">
    <property type="entry name" value="Tubulin"/>
    <property type="match status" value="1"/>
</dbReference>
<dbReference type="InterPro" id="IPR036525">
    <property type="entry name" value="Tubulin/FtsZ_GTPase_sf"/>
</dbReference>
<feature type="binding site" evidence="4">
    <location>
        <position position="151"/>
    </location>
    <ligand>
        <name>GTP</name>
        <dbReference type="ChEBI" id="CHEBI:37565"/>
    </ligand>
</feature>
<dbReference type="InterPro" id="IPR024757">
    <property type="entry name" value="FtsZ_C"/>
</dbReference>